<gene>
    <name evidence="2" type="ORF">DCAF_LOCUS22815</name>
</gene>
<dbReference type="Proteomes" id="UP001314170">
    <property type="component" value="Unassembled WGS sequence"/>
</dbReference>
<feature type="transmembrane region" description="Helical" evidence="1">
    <location>
        <begin position="61"/>
        <end position="81"/>
    </location>
</feature>
<evidence type="ECO:0000313" key="2">
    <source>
        <dbReference type="EMBL" id="CAK7350090.1"/>
    </source>
</evidence>
<dbReference type="AlphaFoldDB" id="A0AAV1SI00"/>
<protein>
    <submittedName>
        <fullName evidence="2">Uncharacterized protein</fullName>
    </submittedName>
</protein>
<accession>A0AAV1SI00</accession>
<keyword evidence="1" id="KW-0812">Transmembrane</keyword>
<feature type="transmembrane region" description="Helical" evidence="1">
    <location>
        <begin position="20"/>
        <end position="41"/>
    </location>
</feature>
<dbReference type="EMBL" id="CAWUPB010001184">
    <property type="protein sequence ID" value="CAK7350090.1"/>
    <property type="molecule type" value="Genomic_DNA"/>
</dbReference>
<keyword evidence="3" id="KW-1185">Reference proteome</keyword>
<feature type="transmembrane region" description="Helical" evidence="1">
    <location>
        <begin position="124"/>
        <end position="146"/>
    </location>
</feature>
<evidence type="ECO:0000313" key="3">
    <source>
        <dbReference type="Proteomes" id="UP001314170"/>
    </source>
</evidence>
<keyword evidence="1" id="KW-0472">Membrane</keyword>
<keyword evidence="1" id="KW-1133">Transmembrane helix</keyword>
<organism evidence="2 3">
    <name type="scientific">Dovyalis caffra</name>
    <dbReference type="NCBI Taxonomy" id="77055"/>
    <lineage>
        <taxon>Eukaryota</taxon>
        <taxon>Viridiplantae</taxon>
        <taxon>Streptophyta</taxon>
        <taxon>Embryophyta</taxon>
        <taxon>Tracheophyta</taxon>
        <taxon>Spermatophyta</taxon>
        <taxon>Magnoliopsida</taxon>
        <taxon>eudicotyledons</taxon>
        <taxon>Gunneridae</taxon>
        <taxon>Pentapetalae</taxon>
        <taxon>rosids</taxon>
        <taxon>fabids</taxon>
        <taxon>Malpighiales</taxon>
        <taxon>Salicaceae</taxon>
        <taxon>Flacourtieae</taxon>
        <taxon>Dovyalis</taxon>
    </lineage>
</organism>
<evidence type="ECO:0000256" key="1">
    <source>
        <dbReference type="SAM" id="Phobius"/>
    </source>
</evidence>
<sequence length="149" mass="15754">MKKMESKIFSWMVVEEAAAAVVGCLIFDTNIGFGLVGAVSFGDTDGGQERVVLVDDDSDAVWVITDLVLLLLVLLLLLYVLNLGLCFEVGDGGGDSFEDPDSDPCALSVPALSGELFSLMGGGCLFTTLSNLLLPSLFLLLVQLLLPPL</sequence>
<reference evidence="2 3" key="1">
    <citation type="submission" date="2024-01" db="EMBL/GenBank/DDBJ databases">
        <authorList>
            <person name="Waweru B."/>
        </authorList>
    </citation>
    <scope>NUCLEOTIDE SEQUENCE [LARGE SCALE GENOMIC DNA]</scope>
</reference>
<proteinExistence type="predicted"/>
<comment type="caution">
    <text evidence="2">The sequence shown here is derived from an EMBL/GenBank/DDBJ whole genome shotgun (WGS) entry which is preliminary data.</text>
</comment>
<name>A0AAV1SI00_9ROSI</name>